<keyword evidence="3" id="KW-1185">Reference proteome</keyword>
<accession>A0A097B040</accession>
<evidence type="ECO:0000313" key="2">
    <source>
        <dbReference type="EMBL" id="NOJ21646.1"/>
    </source>
</evidence>
<dbReference type="Proteomes" id="UP000030081">
    <property type="component" value="Chromosome 2"/>
</dbReference>
<organism evidence="2 4">
    <name type="scientific">Vibrio coralliilyticus</name>
    <dbReference type="NCBI Taxonomy" id="190893"/>
    <lineage>
        <taxon>Bacteria</taxon>
        <taxon>Pseudomonadati</taxon>
        <taxon>Pseudomonadota</taxon>
        <taxon>Gammaproteobacteria</taxon>
        <taxon>Vibrionales</taxon>
        <taxon>Vibrionaceae</taxon>
        <taxon>Vibrio</taxon>
    </lineage>
</organism>
<dbReference type="Proteomes" id="UP000576645">
    <property type="component" value="Unassembled WGS sequence"/>
</dbReference>
<dbReference type="AlphaFoldDB" id="A0A097B040"/>
<dbReference type="EMBL" id="CP009618">
    <property type="protein sequence ID" value="AIW21994.1"/>
    <property type="molecule type" value="Genomic_DNA"/>
</dbReference>
<evidence type="ECO:0000313" key="4">
    <source>
        <dbReference type="Proteomes" id="UP000576645"/>
    </source>
</evidence>
<dbReference type="EMBL" id="VTXP01000001">
    <property type="protein sequence ID" value="NOJ21646.1"/>
    <property type="molecule type" value="Genomic_DNA"/>
</dbReference>
<dbReference type="RefSeq" id="WP_006960210.1">
    <property type="nucleotide sequence ID" value="NZ_CM004383.1"/>
</dbReference>
<gene>
    <name evidence="2" type="ORF">F0238_02765</name>
    <name evidence="1" type="ORF">IX92_23770</name>
</gene>
<protein>
    <submittedName>
        <fullName evidence="2">Uncharacterized protein</fullName>
    </submittedName>
</protein>
<name>A0A097B040_9VIBR</name>
<dbReference type="eggNOG" id="ENOG5031NND">
    <property type="taxonomic scope" value="Bacteria"/>
</dbReference>
<dbReference type="KEGG" id="vcy:IX92_23770"/>
<reference evidence="1 3" key="1">
    <citation type="submission" date="2014-10" db="EMBL/GenBank/DDBJ databases">
        <title>The Complete Genome Sequence for the Shellfish Pathogen Vibrio coralliilyticus RE98 Isolated from a Shellfish Hatchery.</title>
        <authorList>
            <person name="Richards G.P."/>
            <person name="Bono J.L."/>
            <person name="Watson M.A."/>
            <person name="Needleman D.S."/>
        </authorList>
    </citation>
    <scope>NUCLEOTIDE SEQUENCE [LARGE SCALE GENOMIC DNA]</scope>
    <source>
        <strain evidence="1 3">RE98</strain>
    </source>
</reference>
<reference evidence="2 4" key="2">
    <citation type="submission" date="2019-09" db="EMBL/GenBank/DDBJ databases">
        <title>Draft genome sequencing and comparative genomics of hatchery-associated Vibrios.</title>
        <authorList>
            <person name="Kehlet-Delgado H."/>
            <person name="Mueller R.S."/>
        </authorList>
    </citation>
    <scope>NUCLEOTIDE SEQUENCE [LARGE SCALE GENOMIC DNA]</scope>
    <source>
        <strain evidence="2 4">09-121-3</strain>
    </source>
</reference>
<evidence type="ECO:0000313" key="1">
    <source>
        <dbReference type="EMBL" id="AIW21994.1"/>
    </source>
</evidence>
<dbReference type="OrthoDB" id="5880609at2"/>
<evidence type="ECO:0000313" key="3">
    <source>
        <dbReference type="Proteomes" id="UP000030081"/>
    </source>
</evidence>
<proteinExistence type="predicted"/>
<dbReference type="GeneID" id="93943827"/>
<dbReference type="KEGG" id="vct:JV59_24095"/>
<sequence length="76" mass="8756">MPQVYCHCCQKVTAHKVVMKRCQEEHDSVKKSLACFFATLFQGAHYVKMEKQTFCRVCNTQADLVEERELSNVEAA</sequence>